<sequence>MLRKGGLTPPFTQYLKHTPDPMPPSYEGTCRTYAQLIVSQVKQLGCLAEDKTLRAEVIQGPMSLYRAMSSRQKGSEPDDLRRNTAYIGDWWFSEELLETCLLHCRGLMQERNRNPTLTNLTPDRCLRVQLRRRLAIRLDWNTIKALRRLVLASNESIPVITGRGLPMEIITPGADAGRFPDRVLPVARQLLPGGDRQIWMPWTPQKSIQLWAPKGGFTPNARL</sequence>
<protein>
    <submittedName>
        <fullName evidence="1">Uncharacterized protein</fullName>
    </submittedName>
</protein>
<organism evidence="1 2">
    <name type="scientific">Paludibaculum fermentans</name>
    <dbReference type="NCBI Taxonomy" id="1473598"/>
    <lineage>
        <taxon>Bacteria</taxon>
        <taxon>Pseudomonadati</taxon>
        <taxon>Acidobacteriota</taxon>
        <taxon>Terriglobia</taxon>
        <taxon>Bryobacterales</taxon>
        <taxon>Bryobacteraceae</taxon>
        <taxon>Paludibaculum</taxon>
    </lineage>
</organism>
<dbReference type="EMBL" id="CP063849">
    <property type="protein sequence ID" value="QOY88784.1"/>
    <property type="molecule type" value="Genomic_DNA"/>
</dbReference>
<dbReference type="Proteomes" id="UP000593892">
    <property type="component" value="Chromosome"/>
</dbReference>
<proteinExistence type="predicted"/>
<evidence type="ECO:0000313" key="2">
    <source>
        <dbReference type="Proteomes" id="UP000593892"/>
    </source>
</evidence>
<evidence type="ECO:0000313" key="1">
    <source>
        <dbReference type="EMBL" id="QOY88784.1"/>
    </source>
</evidence>
<gene>
    <name evidence="1" type="ORF">IRI77_02140</name>
</gene>
<reference evidence="1 2" key="1">
    <citation type="submission" date="2020-10" db="EMBL/GenBank/DDBJ databases">
        <title>Complete genome sequence of Paludibaculum fermentans P105T, a facultatively anaerobic acidobacterium capable of dissimilatory Fe(III) reduction.</title>
        <authorList>
            <person name="Dedysh S.N."/>
            <person name="Beletsky A.V."/>
            <person name="Kulichevskaya I.S."/>
            <person name="Mardanov A.V."/>
            <person name="Ravin N.V."/>
        </authorList>
    </citation>
    <scope>NUCLEOTIDE SEQUENCE [LARGE SCALE GENOMIC DNA]</scope>
    <source>
        <strain evidence="1 2">P105</strain>
    </source>
</reference>
<accession>A0A7S7NT62</accession>
<dbReference type="AlphaFoldDB" id="A0A7S7NT62"/>
<dbReference type="RefSeq" id="WP_194450446.1">
    <property type="nucleotide sequence ID" value="NZ_CP063849.1"/>
</dbReference>
<keyword evidence="2" id="KW-1185">Reference proteome</keyword>
<name>A0A7S7NT62_PALFE</name>
<dbReference type="KEGG" id="pfer:IRI77_02140"/>